<protein>
    <recommendedName>
        <fullName evidence="2">non-specific serine/threonine protein kinase</fullName>
        <ecNumber evidence="2">2.7.11.1</ecNumber>
    </recommendedName>
</protein>
<proteinExistence type="inferred from homology"/>
<evidence type="ECO:0000256" key="7">
    <source>
        <dbReference type="ARBA" id="ARBA00022840"/>
    </source>
</evidence>
<dbReference type="EC" id="2.7.11.1" evidence="2"/>
<evidence type="ECO:0000256" key="11">
    <source>
        <dbReference type="SAM" id="MobiDB-lite"/>
    </source>
</evidence>
<feature type="region of interest" description="Disordered" evidence="11">
    <location>
        <begin position="1"/>
        <end position="78"/>
    </location>
</feature>
<evidence type="ECO:0000256" key="4">
    <source>
        <dbReference type="ARBA" id="ARBA00022679"/>
    </source>
</evidence>
<feature type="region of interest" description="Disordered" evidence="11">
    <location>
        <begin position="997"/>
        <end position="1016"/>
    </location>
</feature>
<evidence type="ECO:0000256" key="6">
    <source>
        <dbReference type="ARBA" id="ARBA00022777"/>
    </source>
</evidence>
<keyword evidence="5 10" id="KW-0547">Nucleotide-binding</keyword>
<keyword evidence="7 10" id="KW-0067">ATP-binding</keyword>
<feature type="region of interest" description="Disordered" evidence="11">
    <location>
        <begin position="522"/>
        <end position="556"/>
    </location>
</feature>
<keyword evidence="6" id="KW-0418">Kinase</keyword>
<dbReference type="GO" id="GO:0005524">
    <property type="term" value="F:ATP binding"/>
    <property type="evidence" value="ECO:0007669"/>
    <property type="project" value="UniProtKB-UniRule"/>
</dbReference>
<evidence type="ECO:0000256" key="5">
    <source>
        <dbReference type="ARBA" id="ARBA00022741"/>
    </source>
</evidence>
<feature type="compositionally biased region" description="Polar residues" evidence="11">
    <location>
        <begin position="11"/>
        <end position="22"/>
    </location>
</feature>
<dbReference type="InterPro" id="IPR011009">
    <property type="entry name" value="Kinase-like_dom_sf"/>
</dbReference>
<comment type="caution">
    <text evidence="13">The sequence shown here is derived from an EMBL/GenBank/DDBJ whole genome shotgun (WGS) entry which is preliminary data.</text>
</comment>
<keyword evidence="14" id="KW-1185">Reference proteome</keyword>
<dbReference type="InterPro" id="IPR051681">
    <property type="entry name" value="Ser/Thr_Kinases-Pseudokinases"/>
</dbReference>
<comment type="catalytic activity">
    <reaction evidence="9">
        <text>L-seryl-[protein] + ATP = O-phospho-L-seryl-[protein] + ADP + H(+)</text>
        <dbReference type="Rhea" id="RHEA:17989"/>
        <dbReference type="Rhea" id="RHEA-COMP:9863"/>
        <dbReference type="Rhea" id="RHEA-COMP:11604"/>
        <dbReference type="ChEBI" id="CHEBI:15378"/>
        <dbReference type="ChEBI" id="CHEBI:29999"/>
        <dbReference type="ChEBI" id="CHEBI:30616"/>
        <dbReference type="ChEBI" id="CHEBI:83421"/>
        <dbReference type="ChEBI" id="CHEBI:456216"/>
        <dbReference type="EC" id="2.7.11.1"/>
    </reaction>
</comment>
<feature type="compositionally biased region" description="Low complexity" evidence="11">
    <location>
        <begin position="23"/>
        <end position="36"/>
    </location>
</feature>
<reference evidence="13 14" key="1">
    <citation type="submission" date="2024-01" db="EMBL/GenBank/DDBJ databases">
        <title>The genomes of 5 underutilized Papilionoideae crops provide insights into root nodulation and disease resistanc.</title>
        <authorList>
            <person name="Jiang F."/>
        </authorList>
    </citation>
    <scope>NUCLEOTIDE SEQUENCE [LARGE SCALE GENOMIC DNA]</scope>
    <source>
        <strain evidence="13">LVBAO_FW01</strain>
        <tissue evidence="13">Leaves</tissue>
    </source>
</reference>
<evidence type="ECO:0000313" key="13">
    <source>
        <dbReference type="EMBL" id="KAK7358145.1"/>
    </source>
</evidence>
<evidence type="ECO:0000259" key="12">
    <source>
        <dbReference type="PROSITE" id="PS50011"/>
    </source>
</evidence>
<evidence type="ECO:0000313" key="14">
    <source>
        <dbReference type="Proteomes" id="UP001367508"/>
    </source>
</evidence>
<dbReference type="AlphaFoldDB" id="A0AAN9R110"/>
<dbReference type="SMART" id="SM00220">
    <property type="entry name" value="S_TKc"/>
    <property type="match status" value="1"/>
</dbReference>
<dbReference type="FunFam" id="1.10.510.10:FF:000193">
    <property type="entry name" value="Serine/threonine-protein kinase CTR1"/>
    <property type="match status" value="1"/>
</dbReference>
<dbReference type="PROSITE" id="PS00108">
    <property type="entry name" value="PROTEIN_KINASE_ST"/>
    <property type="match status" value="1"/>
</dbReference>
<evidence type="ECO:0000256" key="1">
    <source>
        <dbReference type="ARBA" id="ARBA00010507"/>
    </source>
</evidence>
<dbReference type="Proteomes" id="UP001367508">
    <property type="component" value="Unassembled WGS sequence"/>
</dbReference>
<dbReference type="PANTHER" id="PTHR44329">
    <property type="entry name" value="SERINE/THREONINE-PROTEIN KINASE TNNI3K-RELATED"/>
    <property type="match status" value="1"/>
</dbReference>
<sequence>MKNILKKLHIMSNQSEDAQGATSSKSSKSNDGSSSSATPKRLSNWLHSVSNRQSPSPPSPNLARGERMEASDSVSSGGLDIVSDLARHDSGSSTSKDPEVEEEYQIQLALEMSAKEDPEAVQIEAVKQISLGCCDPDNTQAEVVSYQYWNYNAIGYDDKILDGFYDLYGISIESTPARMPSLVDLQGTSTSDGATWEAVLVNRAADSNLLKLEQKALEMAVNLSKDFEVVVDSNLVRKLAILVSDYMGGSVEDPESMSRAWRSLSYSLKATLGSMVLLLGSLTIGLSRHRALLFKVLADSLGIPCRLVKGLQYIGSDDEAVNFVKIDDGKEYIVDLMAAPGTLIPSDATTGSLIECEESSFAASPSSRELDSSHIASFSSGVGSSSEETSDFGTLDKGNRSKHFAYAGKESDISWPTTGMEELKKPSNELKNTPYVEKIAVRESPSRANYPYMHGRSPSWTEGISSPAVRRMKVKDVSQYMIDAAKENPNLAQKLHDVLLESGVVAPPNLFSEIYQGQLGAPTDTNFPIEQKNENKQGSLQQETKSDDNLGPSRFLPPLHLRIVHPKASPSNQLEHSKPVEGLGINLPLDTRETAVQHIPSQGEVTQIMYGKNVPVAAAAAAAAAVVASSMVVAVTKSSTDSNLEIPVAAAATATAAAVVATTAAVSKQYEQGSRSDGDSEGAGFEPKGSGDGEHNALGENSEGEKKSDRSVSNDSTKSDSALDDVAEYDIPWEEIVMGERIGLGSYGEVYRGEWHGTEVAVKRFLDQDISGESLEEFKSEVQIMKRLRHPNVVLFMGAVTRPPNLSIVTEFLPRGSLYRLIHRPNNQLDERRRLRMALDAARGMNYLHNCTPVIVHRDLKSPNLLVDKNWVVKVCDFGLSRMKNSTFLSSRSTAGTAEWMAPEVLRNELSDEKCDVYSYGVILWELSTLQQPWGGMNPMQVVGAVGFQHRRLDIPDNMDPAIADIIRQCWQTDPKLRPTFAEIMAALKPLQKPITASQVHRPSAQLSRVAEHAAG</sequence>
<dbReference type="EMBL" id="JAYMYQ010000001">
    <property type="protein sequence ID" value="KAK7358145.1"/>
    <property type="molecule type" value="Genomic_DNA"/>
</dbReference>
<feature type="region of interest" description="Disordered" evidence="11">
    <location>
        <begin position="670"/>
        <end position="723"/>
    </location>
</feature>
<gene>
    <name evidence="13" type="ORF">VNO77_00066</name>
</gene>
<dbReference type="PRINTS" id="PR00109">
    <property type="entry name" value="TYRKINASE"/>
</dbReference>
<dbReference type="Pfam" id="PF14381">
    <property type="entry name" value="EDR1_CTR1_ARMC3_pept"/>
    <property type="match status" value="1"/>
</dbReference>
<evidence type="ECO:0000256" key="3">
    <source>
        <dbReference type="ARBA" id="ARBA00022527"/>
    </source>
</evidence>
<evidence type="ECO:0000256" key="8">
    <source>
        <dbReference type="ARBA" id="ARBA00047899"/>
    </source>
</evidence>
<dbReference type="InterPro" id="IPR008271">
    <property type="entry name" value="Ser/Thr_kinase_AS"/>
</dbReference>
<organism evidence="13 14">
    <name type="scientific">Canavalia gladiata</name>
    <name type="common">Sword bean</name>
    <name type="synonym">Dolichos gladiatus</name>
    <dbReference type="NCBI Taxonomy" id="3824"/>
    <lineage>
        <taxon>Eukaryota</taxon>
        <taxon>Viridiplantae</taxon>
        <taxon>Streptophyta</taxon>
        <taxon>Embryophyta</taxon>
        <taxon>Tracheophyta</taxon>
        <taxon>Spermatophyta</taxon>
        <taxon>Magnoliopsida</taxon>
        <taxon>eudicotyledons</taxon>
        <taxon>Gunneridae</taxon>
        <taxon>Pentapetalae</taxon>
        <taxon>rosids</taxon>
        <taxon>fabids</taxon>
        <taxon>Fabales</taxon>
        <taxon>Fabaceae</taxon>
        <taxon>Papilionoideae</taxon>
        <taxon>50 kb inversion clade</taxon>
        <taxon>NPAAA clade</taxon>
        <taxon>indigoferoid/millettioid clade</taxon>
        <taxon>Phaseoleae</taxon>
        <taxon>Canavalia</taxon>
    </lineage>
</organism>
<feature type="binding site" evidence="10">
    <location>
        <position position="763"/>
    </location>
    <ligand>
        <name>ATP</name>
        <dbReference type="ChEBI" id="CHEBI:30616"/>
    </ligand>
</feature>
<dbReference type="PROSITE" id="PS00107">
    <property type="entry name" value="PROTEIN_KINASE_ATP"/>
    <property type="match status" value="1"/>
</dbReference>
<feature type="compositionally biased region" description="Polar residues" evidence="11">
    <location>
        <begin position="997"/>
        <end position="1007"/>
    </location>
</feature>
<comment type="catalytic activity">
    <reaction evidence="8">
        <text>L-threonyl-[protein] + ATP = O-phospho-L-threonyl-[protein] + ADP + H(+)</text>
        <dbReference type="Rhea" id="RHEA:46608"/>
        <dbReference type="Rhea" id="RHEA-COMP:11060"/>
        <dbReference type="Rhea" id="RHEA-COMP:11605"/>
        <dbReference type="ChEBI" id="CHEBI:15378"/>
        <dbReference type="ChEBI" id="CHEBI:30013"/>
        <dbReference type="ChEBI" id="CHEBI:30616"/>
        <dbReference type="ChEBI" id="CHEBI:61977"/>
        <dbReference type="ChEBI" id="CHEBI:456216"/>
        <dbReference type="EC" id="2.7.11.1"/>
    </reaction>
</comment>
<evidence type="ECO:0000256" key="9">
    <source>
        <dbReference type="ARBA" id="ARBA00048679"/>
    </source>
</evidence>
<dbReference type="Gene3D" id="1.10.510.10">
    <property type="entry name" value="Transferase(Phosphotransferase) domain 1"/>
    <property type="match status" value="1"/>
</dbReference>
<dbReference type="SUPFAM" id="SSF56112">
    <property type="entry name" value="Protein kinase-like (PK-like)"/>
    <property type="match status" value="1"/>
</dbReference>
<keyword evidence="3" id="KW-0723">Serine/threonine-protein kinase</keyword>
<dbReference type="GO" id="GO:0006950">
    <property type="term" value="P:response to stress"/>
    <property type="evidence" value="ECO:0007669"/>
    <property type="project" value="UniProtKB-ARBA"/>
</dbReference>
<dbReference type="FunFam" id="3.30.200.20:FF:000060">
    <property type="entry name" value="Serine/threonine-protein kinase isoform 1"/>
    <property type="match status" value="1"/>
</dbReference>
<dbReference type="GO" id="GO:0010182">
    <property type="term" value="P:sugar mediated signaling pathway"/>
    <property type="evidence" value="ECO:0007669"/>
    <property type="project" value="UniProtKB-ARBA"/>
</dbReference>
<dbReference type="PANTHER" id="PTHR44329:SF268">
    <property type="entry name" value="MAP KINASE KINASE KINASE-LIKE PROTEIN"/>
    <property type="match status" value="1"/>
</dbReference>
<feature type="compositionally biased region" description="Basic and acidic residues" evidence="11">
    <location>
        <begin position="689"/>
        <end position="712"/>
    </location>
</feature>
<dbReference type="InterPro" id="IPR055164">
    <property type="entry name" value="EDR1/CTR1/ARMC3-like_pept-like"/>
</dbReference>
<dbReference type="CDD" id="cd13999">
    <property type="entry name" value="STKc_MAP3K-like"/>
    <property type="match status" value="1"/>
</dbReference>
<dbReference type="InterPro" id="IPR000719">
    <property type="entry name" value="Prot_kinase_dom"/>
</dbReference>
<dbReference type="GO" id="GO:0004674">
    <property type="term" value="F:protein serine/threonine kinase activity"/>
    <property type="evidence" value="ECO:0007669"/>
    <property type="project" value="UniProtKB-KW"/>
</dbReference>
<evidence type="ECO:0000256" key="10">
    <source>
        <dbReference type="PROSITE-ProRule" id="PRU10141"/>
    </source>
</evidence>
<evidence type="ECO:0000256" key="2">
    <source>
        <dbReference type="ARBA" id="ARBA00012513"/>
    </source>
</evidence>
<dbReference type="InterPro" id="IPR003903">
    <property type="entry name" value="UIM_dom"/>
</dbReference>
<name>A0AAN9R110_CANGL</name>
<keyword evidence="4" id="KW-0808">Transferase</keyword>
<dbReference type="Pfam" id="PF07714">
    <property type="entry name" value="PK_Tyr_Ser-Thr"/>
    <property type="match status" value="1"/>
</dbReference>
<dbReference type="Gene3D" id="3.30.200.20">
    <property type="entry name" value="Phosphorylase Kinase, domain 1"/>
    <property type="match status" value="1"/>
</dbReference>
<dbReference type="PROSITE" id="PS50011">
    <property type="entry name" value="PROTEIN_KINASE_DOM"/>
    <property type="match status" value="1"/>
</dbReference>
<dbReference type="PROSITE" id="PS50330">
    <property type="entry name" value="UIM"/>
    <property type="match status" value="1"/>
</dbReference>
<dbReference type="InterPro" id="IPR017441">
    <property type="entry name" value="Protein_kinase_ATP_BS"/>
</dbReference>
<feature type="domain" description="Protein kinase" evidence="12">
    <location>
        <begin position="736"/>
        <end position="992"/>
    </location>
</feature>
<accession>A0AAN9R110</accession>
<comment type="similarity">
    <text evidence="1">Belongs to the protein kinase superfamily. TKL Ser/Thr protein kinase family. RAF subfamily.</text>
</comment>
<dbReference type="InterPro" id="IPR001245">
    <property type="entry name" value="Ser-Thr/Tyr_kinase_cat_dom"/>
</dbReference>